<dbReference type="Proteomes" id="UP000265643">
    <property type="component" value="Unassembled WGS sequence"/>
</dbReference>
<proteinExistence type="predicted"/>
<reference evidence="2" key="1">
    <citation type="submission" date="2018-09" db="EMBL/GenBank/DDBJ databases">
        <title>Draft Genome Sequence of Mediterraneibacter sp. KCTC 15684.</title>
        <authorList>
            <person name="Kim J.S."/>
            <person name="Han K.I."/>
            <person name="Suh M.K."/>
            <person name="Lee K.C."/>
            <person name="Eom M.K."/>
            <person name="Lee J.H."/>
            <person name="Park S.H."/>
            <person name="Kang S.W."/>
            <person name="Park J.E."/>
            <person name="Oh B.S."/>
            <person name="Yu S.Y."/>
            <person name="Choi S.H."/>
            <person name="Lee D.H."/>
            <person name="Yoon H."/>
            <person name="Kim B."/>
            <person name="Yang S.J."/>
            <person name="Lee J.S."/>
        </authorList>
    </citation>
    <scope>NUCLEOTIDE SEQUENCE [LARGE SCALE GENOMIC DNA]</scope>
    <source>
        <strain evidence="2">KCTC 15684</strain>
    </source>
</reference>
<dbReference type="EMBL" id="BHGK01000001">
    <property type="protein sequence ID" value="GCA67818.1"/>
    <property type="molecule type" value="Genomic_DNA"/>
</dbReference>
<evidence type="ECO:0000313" key="1">
    <source>
        <dbReference type="EMBL" id="GCA67818.1"/>
    </source>
</evidence>
<dbReference type="RefSeq" id="WP_243112806.1">
    <property type="nucleotide sequence ID" value="NZ_BHGK01000001.1"/>
</dbReference>
<name>A0A391PA01_9FIRM</name>
<evidence type="ECO:0000313" key="2">
    <source>
        <dbReference type="Proteomes" id="UP000265643"/>
    </source>
</evidence>
<accession>A0A391PA01</accession>
<dbReference type="Gene3D" id="3.90.1720.10">
    <property type="entry name" value="endopeptidase domain like (from Nostoc punctiforme)"/>
    <property type="match status" value="1"/>
</dbReference>
<protein>
    <submittedName>
        <fullName evidence="1">Uncharacterized protein</fullName>
    </submittedName>
</protein>
<comment type="caution">
    <text evidence="1">The sequence shown here is derived from an EMBL/GenBank/DDBJ whole genome shotgun (WGS) entry which is preliminary data.</text>
</comment>
<keyword evidence="2" id="KW-1185">Reference proteome</keyword>
<organism evidence="1 2">
    <name type="scientific">Mediterraneibacter butyricigenes</name>
    <dbReference type="NCBI Taxonomy" id="2316025"/>
    <lineage>
        <taxon>Bacteria</taxon>
        <taxon>Bacillati</taxon>
        <taxon>Bacillota</taxon>
        <taxon>Clostridia</taxon>
        <taxon>Lachnospirales</taxon>
        <taxon>Lachnospiraceae</taxon>
        <taxon>Mediterraneibacter</taxon>
    </lineage>
</organism>
<dbReference type="AlphaFoldDB" id="A0A391PA01"/>
<sequence length="234" mass="27341">MPDKRADNRSVHRSESLYLAFVDTPGLFASIIRRVLKQRYVHVVLSLDPELDQAYSVGRRVPSIPLIAGFEKEEKELIYRQFPDAYYQVCRISCTKEQKREVQEILENAWEQRFCYHYAILGLFFLLAGKPFYHKGFYTCSSYVARILEETGVLTMGKHFSMVTPKDFYEYEEKEVLYEGPLEGLVETEESLENDEKFGRMSGTYSGMKVGDVRLGKIGMEKNGYTWRNRYEIP</sequence>
<gene>
    <name evidence="1" type="ORF">KGMB01110_22540</name>
</gene>